<comment type="caution">
    <text evidence="1">The sequence shown here is derived from an EMBL/GenBank/DDBJ whole genome shotgun (WGS) entry which is preliminary data.</text>
</comment>
<dbReference type="AlphaFoldDB" id="A0A4Z0B3Y8"/>
<dbReference type="EMBL" id="QUZT01000019">
    <property type="protein sequence ID" value="TFY93746.1"/>
    <property type="molecule type" value="Genomic_DNA"/>
</dbReference>
<accession>A0A4Z0B3Y8</accession>
<reference evidence="1 2" key="1">
    <citation type="journal article" date="2019" name="Syst. Appl. Microbiol.">
        <title>New species of pathogenic Pseudomonas isolated from citrus in Tunisia: Proposal of Pseudomonas kairouanensis sp. nov. and Pseudomonas nabeulensis sp. nov.</title>
        <authorList>
            <person name="Oueslati M."/>
            <person name="Mulet M."/>
            <person name="Gomila M."/>
            <person name="Berge O."/>
            <person name="Hajlaoui M.R."/>
            <person name="Lalucat J."/>
            <person name="Sadfi-Zouaoui N."/>
            <person name="Garcia-Valdes E."/>
        </authorList>
    </citation>
    <scope>NUCLEOTIDE SEQUENCE [LARGE SCALE GENOMIC DNA]</scope>
    <source>
        <strain evidence="1 2">E10B</strain>
    </source>
</reference>
<sequence>MRITEVVRTRNYYYHHWKQLYAENNEHFSMRIAPRVIFNDALYNFISSSAYGYILRQIEATINHD</sequence>
<organism evidence="1 2">
    <name type="scientific">Pseudomonas nabeulensis</name>
    <dbReference type="NCBI Taxonomy" id="2293833"/>
    <lineage>
        <taxon>Bacteria</taxon>
        <taxon>Pseudomonadati</taxon>
        <taxon>Pseudomonadota</taxon>
        <taxon>Gammaproteobacteria</taxon>
        <taxon>Pseudomonadales</taxon>
        <taxon>Pseudomonadaceae</taxon>
        <taxon>Pseudomonas</taxon>
    </lineage>
</organism>
<protein>
    <submittedName>
        <fullName evidence="1">Uncharacterized protein</fullName>
    </submittedName>
</protein>
<gene>
    <name evidence="1" type="ORF">DYL61_12435</name>
</gene>
<dbReference type="Proteomes" id="UP000297734">
    <property type="component" value="Unassembled WGS sequence"/>
</dbReference>
<proteinExistence type="predicted"/>
<name>A0A4Z0B3Y8_9PSED</name>
<evidence type="ECO:0000313" key="1">
    <source>
        <dbReference type="EMBL" id="TFY93746.1"/>
    </source>
</evidence>
<evidence type="ECO:0000313" key="2">
    <source>
        <dbReference type="Proteomes" id="UP000297734"/>
    </source>
</evidence>
<keyword evidence="2" id="KW-1185">Reference proteome</keyword>